<organism evidence="3 4">
    <name type="scientific">Ophiobolus disseminans</name>
    <dbReference type="NCBI Taxonomy" id="1469910"/>
    <lineage>
        <taxon>Eukaryota</taxon>
        <taxon>Fungi</taxon>
        <taxon>Dikarya</taxon>
        <taxon>Ascomycota</taxon>
        <taxon>Pezizomycotina</taxon>
        <taxon>Dothideomycetes</taxon>
        <taxon>Pleosporomycetidae</taxon>
        <taxon>Pleosporales</taxon>
        <taxon>Pleosporineae</taxon>
        <taxon>Phaeosphaeriaceae</taxon>
        <taxon>Ophiobolus</taxon>
    </lineage>
</organism>
<evidence type="ECO:0000313" key="3">
    <source>
        <dbReference type="EMBL" id="KAF2828230.1"/>
    </source>
</evidence>
<reference evidence="3" key="1">
    <citation type="journal article" date="2020" name="Stud. Mycol.">
        <title>101 Dothideomycetes genomes: a test case for predicting lifestyles and emergence of pathogens.</title>
        <authorList>
            <person name="Haridas S."/>
            <person name="Albert R."/>
            <person name="Binder M."/>
            <person name="Bloem J."/>
            <person name="Labutti K."/>
            <person name="Salamov A."/>
            <person name="Andreopoulos B."/>
            <person name="Baker S."/>
            <person name="Barry K."/>
            <person name="Bills G."/>
            <person name="Bluhm B."/>
            <person name="Cannon C."/>
            <person name="Castanera R."/>
            <person name="Culley D."/>
            <person name="Daum C."/>
            <person name="Ezra D."/>
            <person name="Gonzalez J."/>
            <person name="Henrissat B."/>
            <person name="Kuo A."/>
            <person name="Liang C."/>
            <person name="Lipzen A."/>
            <person name="Lutzoni F."/>
            <person name="Magnuson J."/>
            <person name="Mondo S."/>
            <person name="Nolan M."/>
            <person name="Ohm R."/>
            <person name="Pangilinan J."/>
            <person name="Park H.-J."/>
            <person name="Ramirez L."/>
            <person name="Alfaro M."/>
            <person name="Sun H."/>
            <person name="Tritt A."/>
            <person name="Yoshinaga Y."/>
            <person name="Zwiers L.-H."/>
            <person name="Turgeon B."/>
            <person name="Goodwin S."/>
            <person name="Spatafora J."/>
            <person name="Crous P."/>
            <person name="Grigoriev I."/>
        </authorList>
    </citation>
    <scope>NUCLEOTIDE SEQUENCE</scope>
    <source>
        <strain evidence="3">CBS 113818</strain>
    </source>
</reference>
<name>A0A6A7A4J7_9PLEO</name>
<dbReference type="EMBL" id="MU006223">
    <property type="protein sequence ID" value="KAF2828230.1"/>
    <property type="molecule type" value="Genomic_DNA"/>
</dbReference>
<sequence length="380" mass="42002">MRFSTFIFMITVTLLVAAGVVIPHANGNAVQPASLSDVASNNTLFDVVWNKFANKGGALICGLEGTDRTAGRLINDPRNPPSAASIFNGDPRQDMRDWYWHDSNPSGHGCDFDTFWHFGAVMRALGLNARSKSAGGDNMCYKTEHWDRSRTGTDGRQLPPVLQWYDNGGKQFKATGSEHEFAMNTVGGAIIGLYLDSPKSAASRNWYGNKKDPEIAQLPHLHALSDILWAFWNRDNSNVKNIKYFFMLGISNEETNQIVASCLHKAGKTLSEWPGASFMTNTEEGHALLGSPNGGVFAYFLLQHKAELGHKTITKITIIRPESEEDTDFVDPALVFHVADAADPPPDTAQMQKNKRRDGHTVGVVQQGKKNIVRTHKFQM</sequence>
<proteinExistence type="predicted"/>
<feature type="region of interest" description="Disordered" evidence="1">
    <location>
        <begin position="341"/>
        <end position="364"/>
    </location>
</feature>
<gene>
    <name evidence="3" type="ORF">CC86DRAFT_439187</name>
</gene>
<dbReference type="Proteomes" id="UP000799424">
    <property type="component" value="Unassembled WGS sequence"/>
</dbReference>
<evidence type="ECO:0000256" key="2">
    <source>
        <dbReference type="SAM" id="SignalP"/>
    </source>
</evidence>
<dbReference type="OrthoDB" id="5337308at2759"/>
<keyword evidence="4" id="KW-1185">Reference proteome</keyword>
<keyword evidence="2" id="KW-0732">Signal</keyword>
<protein>
    <submittedName>
        <fullName evidence="3">Uncharacterized protein</fullName>
    </submittedName>
</protein>
<evidence type="ECO:0000256" key="1">
    <source>
        <dbReference type="SAM" id="MobiDB-lite"/>
    </source>
</evidence>
<evidence type="ECO:0000313" key="4">
    <source>
        <dbReference type="Proteomes" id="UP000799424"/>
    </source>
</evidence>
<feature type="signal peptide" evidence="2">
    <location>
        <begin position="1"/>
        <end position="19"/>
    </location>
</feature>
<dbReference type="AlphaFoldDB" id="A0A6A7A4J7"/>
<accession>A0A6A7A4J7</accession>
<feature type="chain" id="PRO_5025536923" evidence="2">
    <location>
        <begin position="20"/>
        <end position="380"/>
    </location>
</feature>